<dbReference type="PATRIC" id="fig|158500.4.peg.4150"/>
<accession>A0A031JQY6</accession>
<dbReference type="Proteomes" id="UP000024329">
    <property type="component" value="Unassembled WGS sequence"/>
</dbReference>
<evidence type="ECO:0000259" key="3">
    <source>
        <dbReference type="Pfam" id="PF07859"/>
    </source>
</evidence>
<organism evidence="4 5">
    <name type="scientific">Novosphingobium resinovorum</name>
    <dbReference type="NCBI Taxonomy" id="158500"/>
    <lineage>
        <taxon>Bacteria</taxon>
        <taxon>Pseudomonadati</taxon>
        <taxon>Pseudomonadota</taxon>
        <taxon>Alphaproteobacteria</taxon>
        <taxon>Sphingomonadales</taxon>
        <taxon>Sphingomonadaceae</taxon>
        <taxon>Novosphingobium</taxon>
    </lineage>
</organism>
<dbReference type="GO" id="GO:0004806">
    <property type="term" value="F:triacylglycerol lipase activity"/>
    <property type="evidence" value="ECO:0007669"/>
    <property type="project" value="TreeGrafter"/>
</dbReference>
<dbReference type="EMBL" id="JFYZ01000027">
    <property type="protein sequence ID" value="EZP79320.1"/>
    <property type="molecule type" value="Genomic_DNA"/>
</dbReference>
<evidence type="ECO:0000313" key="5">
    <source>
        <dbReference type="Proteomes" id="UP000024329"/>
    </source>
</evidence>
<dbReference type="InterPro" id="IPR050300">
    <property type="entry name" value="GDXG_lipolytic_enzyme"/>
</dbReference>
<dbReference type="PANTHER" id="PTHR48081">
    <property type="entry name" value="AB HYDROLASE SUPERFAMILY PROTEIN C4A8.06C"/>
    <property type="match status" value="1"/>
</dbReference>
<reference evidence="4 5" key="1">
    <citation type="submission" date="2014-03" db="EMBL/GenBank/DDBJ databases">
        <title>Whole genome sequence of Novosphingobium resinovorum KF1.</title>
        <authorList>
            <person name="Gan H.M."/>
            <person name="Gan H.Y."/>
            <person name="Chew T.H."/>
            <person name="Savka M.A."/>
        </authorList>
    </citation>
    <scope>NUCLEOTIDE SEQUENCE [LARGE SCALE GENOMIC DNA]</scope>
    <source>
        <strain evidence="4 5">KF1</strain>
    </source>
</reference>
<evidence type="ECO:0000256" key="1">
    <source>
        <dbReference type="ARBA" id="ARBA00010515"/>
    </source>
</evidence>
<name>A0A031JQY6_9SPHN</name>
<dbReference type="PROSITE" id="PS01173">
    <property type="entry name" value="LIPASE_GDXG_HIS"/>
    <property type="match status" value="1"/>
</dbReference>
<protein>
    <submittedName>
        <fullName evidence="4">Arylamidase/esterase</fullName>
    </submittedName>
</protein>
<evidence type="ECO:0000256" key="2">
    <source>
        <dbReference type="ARBA" id="ARBA00022801"/>
    </source>
</evidence>
<gene>
    <name evidence="4" type="primary">cmeH</name>
    <name evidence="4" type="ORF">BV97_04083</name>
</gene>
<dbReference type="PANTHER" id="PTHR48081:SF30">
    <property type="entry name" value="ACETYL-HYDROLASE LIPR-RELATED"/>
    <property type="match status" value="1"/>
</dbReference>
<dbReference type="InterPro" id="IPR029058">
    <property type="entry name" value="AB_hydrolase_fold"/>
</dbReference>
<dbReference type="SUPFAM" id="SSF53474">
    <property type="entry name" value="alpha/beta-Hydrolases"/>
    <property type="match status" value="1"/>
</dbReference>
<dbReference type="RefSeq" id="WP_036528254.1">
    <property type="nucleotide sequence ID" value="NZ_JFYZ01000027.1"/>
</dbReference>
<proteinExistence type="inferred from homology"/>
<evidence type="ECO:0000313" key="4">
    <source>
        <dbReference type="EMBL" id="EZP79320.1"/>
    </source>
</evidence>
<dbReference type="eggNOG" id="COG0657">
    <property type="taxonomic scope" value="Bacteria"/>
</dbReference>
<sequence>MPSQESTVLSDLYRDWARRMAANPAMSMDDFRALFEEWATVTAPPPDVAFEEAFVGDIPVTWARPDDSAAGILLCLHGGGYVTGSRASHSKLFGHIASAAGSTAMIVDYRRAPENPYPAALDDALACYRAVLDSGMPPEQIAFVGDSAGGGLCIGVALAAQRDGLPQPGAIFVMSPWLDLSASGASYDTNAAVDLIVSRPVIQGLVPALLGEHGDIDDPIANPILADPRGLPPILIHVGGYESFVDDSRAFEAKAKHAGVSIELEIVPEMQHVFHFLAGTAPEADEAIQRAGGWLKARLYR</sequence>
<dbReference type="InterPro" id="IPR002168">
    <property type="entry name" value="Lipase_GDXG_HIS_AS"/>
</dbReference>
<dbReference type="Pfam" id="PF07859">
    <property type="entry name" value="Abhydrolase_3"/>
    <property type="match status" value="1"/>
</dbReference>
<dbReference type="Gene3D" id="3.40.50.1820">
    <property type="entry name" value="alpha/beta hydrolase"/>
    <property type="match status" value="1"/>
</dbReference>
<dbReference type="AlphaFoldDB" id="A0A031JQY6"/>
<comment type="similarity">
    <text evidence="1">Belongs to the 'GDXG' lipolytic enzyme family.</text>
</comment>
<keyword evidence="2" id="KW-0378">Hydrolase</keyword>
<dbReference type="InterPro" id="IPR013094">
    <property type="entry name" value="AB_hydrolase_3"/>
</dbReference>
<comment type="caution">
    <text evidence="4">The sequence shown here is derived from an EMBL/GenBank/DDBJ whole genome shotgun (WGS) entry which is preliminary data.</text>
</comment>
<feature type="domain" description="Alpha/beta hydrolase fold-3" evidence="3">
    <location>
        <begin position="73"/>
        <end position="275"/>
    </location>
</feature>